<keyword evidence="3 6" id="KW-0863">Zinc-finger</keyword>
<dbReference type="CDD" id="cd06257">
    <property type="entry name" value="DnaJ"/>
    <property type="match status" value="1"/>
</dbReference>
<name>A0A0W4ZMS0_PNEC8</name>
<dbReference type="InterPro" id="IPR002939">
    <property type="entry name" value="DnaJ_C"/>
</dbReference>
<dbReference type="GO" id="GO:0030544">
    <property type="term" value="F:Hsp70 protein binding"/>
    <property type="evidence" value="ECO:0007669"/>
    <property type="project" value="InterPro"/>
</dbReference>
<keyword evidence="4 6" id="KW-0862">Zinc</keyword>
<dbReference type="Pfam" id="PF00684">
    <property type="entry name" value="DnaJ_CXXCXGXG"/>
    <property type="match status" value="1"/>
</dbReference>
<evidence type="ECO:0000259" key="7">
    <source>
        <dbReference type="PROSITE" id="PS50076"/>
    </source>
</evidence>
<dbReference type="GeneID" id="28935673"/>
<dbReference type="EMBL" id="LFVZ01000004">
    <property type="protein sequence ID" value="KTW29666.1"/>
    <property type="molecule type" value="Genomic_DNA"/>
</dbReference>
<evidence type="ECO:0000313" key="9">
    <source>
        <dbReference type="EMBL" id="KTW29666.1"/>
    </source>
</evidence>
<dbReference type="GO" id="GO:0008270">
    <property type="term" value="F:zinc ion binding"/>
    <property type="evidence" value="ECO:0007669"/>
    <property type="project" value="UniProtKB-KW"/>
</dbReference>
<accession>A0A0W4ZMS0</accession>
<dbReference type="VEuPathDB" id="FungiDB:T552_00875"/>
<evidence type="ECO:0000256" key="3">
    <source>
        <dbReference type="ARBA" id="ARBA00022771"/>
    </source>
</evidence>
<dbReference type="PRINTS" id="PR00625">
    <property type="entry name" value="JDOMAIN"/>
</dbReference>
<evidence type="ECO:0000256" key="2">
    <source>
        <dbReference type="ARBA" id="ARBA00022737"/>
    </source>
</evidence>
<keyword evidence="5" id="KW-0143">Chaperone</keyword>
<evidence type="ECO:0000259" key="8">
    <source>
        <dbReference type="PROSITE" id="PS51188"/>
    </source>
</evidence>
<feature type="domain" description="J" evidence="7">
    <location>
        <begin position="6"/>
        <end position="73"/>
    </location>
</feature>
<dbReference type="GO" id="GO:0051082">
    <property type="term" value="F:unfolded protein binding"/>
    <property type="evidence" value="ECO:0007669"/>
    <property type="project" value="InterPro"/>
</dbReference>
<dbReference type="FunFam" id="2.60.260.20:FF:000003">
    <property type="entry name" value="DnaJ subfamily A member 2"/>
    <property type="match status" value="1"/>
</dbReference>
<sequence length="389" mass="44463">MVLDTHFYDILGVNPEASQVEIKKAFHKVALHNHPDKVQESEREEASIRFREAQDAYDILRDPETRSIYDTYGLDGVQDCNNVMMEDIYSQMFEEMSINELGRETMQEESFKNRKKDVYYDYEITLEELYRGKNVKMAGTRNIICPTCKGSGRKAYCDSKKCVFCDGKGVMTVLKQIRPGMIVQQEFECKKCEGTGETIQEKDRCRKCKGIKTITEKNFYQINIDKGTQDGEKIVFYGEADQEPGMETGDLIIIIKQRKHDRFERSGCNLKSNLNITLSEALCGFSRVVLETLDGRGLYMTHPPGKIMYPGQILVIQGEGMPKDSDSNENGDLYLEVVVEFPPNDFFKETQLKSLLALLPSNPTEITNLKIVNVEYKSGNIENYKINGL</sequence>
<dbReference type="RefSeq" id="XP_018226653.1">
    <property type="nucleotide sequence ID" value="XM_018369471.1"/>
</dbReference>
<feature type="zinc finger region" description="CR-type" evidence="6">
    <location>
        <begin position="132"/>
        <end position="217"/>
    </location>
</feature>
<dbReference type="InterPro" id="IPR001623">
    <property type="entry name" value="DnaJ_domain"/>
</dbReference>
<dbReference type="InterPro" id="IPR036410">
    <property type="entry name" value="HSP_DnaJ_Cys-rich_dom_sf"/>
</dbReference>
<keyword evidence="2" id="KW-0677">Repeat</keyword>
<evidence type="ECO:0000256" key="5">
    <source>
        <dbReference type="ARBA" id="ARBA00023186"/>
    </source>
</evidence>
<keyword evidence="1 6" id="KW-0479">Metal-binding</keyword>
<dbReference type="PROSITE" id="PS00636">
    <property type="entry name" value="DNAJ_1"/>
    <property type="match status" value="1"/>
</dbReference>
<dbReference type="PROSITE" id="PS50076">
    <property type="entry name" value="DNAJ_2"/>
    <property type="match status" value="1"/>
</dbReference>
<dbReference type="SUPFAM" id="SSF46565">
    <property type="entry name" value="Chaperone J-domain"/>
    <property type="match status" value="1"/>
</dbReference>
<dbReference type="Pfam" id="PF00226">
    <property type="entry name" value="DnaJ"/>
    <property type="match status" value="1"/>
</dbReference>
<evidence type="ECO:0008006" key="11">
    <source>
        <dbReference type="Google" id="ProtNLM"/>
    </source>
</evidence>
<keyword evidence="10" id="KW-1185">Reference proteome</keyword>
<dbReference type="InterPro" id="IPR044713">
    <property type="entry name" value="DNJA1/2-like"/>
</dbReference>
<dbReference type="InterPro" id="IPR001305">
    <property type="entry name" value="HSP_DnaJ_Cys-rich_dom"/>
</dbReference>
<dbReference type="GO" id="GO:0006457">
    <property type="term" value="P:protein folding"/>
    <property type="evidence" value="ECO:0007669"/>
    <property type="project" value="InterPro"/>
</dbReference>
<dbReference type="Proteomes" id="UP000054454">
    <property type="component" value="Unassembled WGS sequence"/>
</dbReference>
<dbReference type="InterPro" id="IPR018253">
    <property type="entry name" value="DnaJ_domain_CS"/>
</dbReference>
<comment type="caution">
    <text evidence="9">The sequence shown here is derived from an EMBL/GenBank/DDBJ whole genome shotgun (WGS) entry which is preliminary data.</text>
</comment>
<evidence type="ECO:0000256" key="4">
    <source>
        <dbReference type="ARBA" id="ARBA00022833"/>
    </source>
</evidence>
<dbReference type="InterPro" id="IPR036869">
    <property type="entry name" value="J_dom_sf"/>
</dbReference>
<dbReference type="CDD" id="cd10719">
    <property type="entry name" value="DnaJ_zf"/>
    <property type="match status" value="1"/>
</dbReference>
<dbReference type="SUPFAM" id="SSF57938">
    <property type="entry name" value="DnaJ/Hsp40 cysteine-rich domain"/>
    <property type="match status" value="1"/>
</dbReference>
<dbReference type="PROSITE" id="PS51188">
    <property type="entry name" value="ZF_CR"/>
    <property type="match status" value="1"/>
</dbReference>
<dbReference type="CDD" id="cd10747">
    <property type="entry name" value="DnaJ_C"/>
    <property type="match status" value="1"/>
</dbReference>
<dbReference type="FunFam" id="2.10.230.10:FF:000001">
    <property type="entry name" value="DnaJ subfamily A member 2"/>
    <property type="match status" value="1"/>
</dbReference>
<reference evidence="10" key="1">
    <citation type="journal article" date="2016" name="Nat. Commun.">
        <title>Genome analysis of three Pneumocystis species reveals adaptation mechanisms to life exclusively in mammalian hosts.</title>
        <authorList>
            <person name="Ma L."/>
            <person name="Chen Z."/>
            <person name="Huang D.W."/>
            <person name="Kutty G."/>
            <person name="Ishihara M."/>
            <person name="Wang H."/>
            <person name="Abouelleil A."/>
            <person name="Bishop L."/>
            <person name="Davey E."/>
            <person name="Deng R."/>
            <person name="Deng X."/>
            <person name="Fan L."/>
            <person name="Fantoni G."/>
            <person name="Fitzgerald M."/>
            <person name="Gogineni E."/>
            <person name="Goldberg J.M."/>
            <person name="Handley G."/>
            <person name="Hu X."/>
            <person name="Huber C."/>
            <person name="Jiao X."/>
            <person name="Jones K."/>
            <person name="Levin J.Z."/>
            <person name="Liu Y."/>
            <person name="Macdonald P."/>
            <person name="Melnikov A."/>
            <person name="Raley C."/>
            <person name="Sassi M."/>
            <person name="Sherman B.T."/>
            <person name="Song X."/>
            <person name="Sykes S."/>
            <person name="Tran B."/>
            <person name="Walsh L."/>
            <person name="Xia Y."/>
            <person name="Yang J."/>
            <person name="Young S."/>
            <person name="Zeng Q."/>
            <person name="Zheng X."/>
            <person name="Stephens R."/>
            <person name="Nusbaum C."/>
            <person name="Birren B.W."/>
            <person name="Azadi P."/>
            <person name="Lempicki R.A."/>
            <person name="Cuomo C.A."/>
            <person name="Kovacs J.A."/>
        </authorList>
    </citation>
    <scope>NUCLEOTIDE SEQUENCE [LARGE SCALE GENOMIC DNA]</scope>
    <source>
        <strain evidence="10">B80</strain>
    </source>
</reference>
<dbReference type="Gene3D" id="2.10.230.10">
    <property type="entry name" value="Heat shock protein DnaJ, cysteine-rich domain"/>
    <property type="match status" value="1"/>
</dbReference>
<feature type="domain" description="CR-type" evidence="8">
    <location>
        <begin position="132"/>
        <end position="217"/>
    </location>
</feature>
<dbReference type="Gene3D" id="1.10.287.110">
    <property type="entry name" value="DnaJ domain"/>
    <property type="match status" value="1"/>
</dbReference>
<dbReference type="PANTHER" id="PTHR43888">
    <property type="entry name" value="DNAJ-LIKE-2, ISOFORM A-RELATED"/>
    <property type="match status" value="1"/>
</dbReference>
<evidence type="ECO:0000256" key="1">
    <source>
        <dbReference type="ARBA" id="ARBA00022723"/>
    </source>
</evidence>
<dbReference type="AlphaFoldDB" id="A0A0W4ZMS0"/>
<evidence type="ECO:0000313" key="10">
    <source>
        <dbReference type="Proteomes" id="UP000054454"/>
    </source>
</evidence>
<organism evidence="9 10">
    <name type="scientific">Pneumocystis carinii (strain B80)</name>
    <name type="common">Rat pneumocystis pneumonia agent</name>
    <name type="synonym">Pneumocystis carinii f. sp. carinii</name>
    <dbReference type="NCBI Taxonomy" id="1408658"/>
    <lineage>
        <taxon>Eukaryota</taxon>
        <taxon>Fungi</taxon>
        <taxon>Dikarya</taxon>
        <taxon>Ascomycota</taxon>
        <taxon>Taphrinomycotina</taxon>
        <taxon>Pneumocystomycetes</taxon>
        <taxon>Pneumocystaceae</taxon>
        <taxon>Pneumocystis</taxon>
    </lineage>
</organism>
<dbReference type="InterPro" id="IPR008971">
    <property type="entry name" value="HSP40/DnaJ_pept-bd"/>
</dbReference>
<dbReference type="Gene3D" id="2.60.260.20">
    <property type="entry name" value="Urease metallochaperone UreE, N-terminal domain"/>
    <property type="match status" value="2"/>
</dbReference>
<dbReference type="OrthoDB" id="550424at2759"/>
<evidence type="ECO:0000256" key="6">
    <source>
        <dbReference type="PROSITE-ProRule" id="PRU00546"/>
    </source>
</evidence>
<dbReference type="SUPFAM" id="SSF49493">
    <property type="entry name" value="HSP40/DnaJ peptide-binding domain"/>
    <property type="match status" value="2"/>
</dbReference>
<protein>
    <recommendedName>
        <fullName evidence="11">Chaperone DnaJ</fullName>
    </recommendedName>
</protein>
<dbReference type="Pfam" id="PF01556">
    <property type="entry name" value="DnaJ_C"/>
    <property type="match status" value="1"/>
</dbReference>
<dbReference type="SMART" id="SM00271">
    <property type="entry name" value="DnaJ"/>
    <property type="match status" value="1"/>
</dbReference>
<gene>
    <name evidence="9" type="ORF">T552_00875</name>
</gene>
<proteinExistence type="predicted"/>